<dbReference type="EMBL" id="JAGETR010000129">
    <property type="protein sequence ID" value="MBO2007170.1"/>
    <property type="molecule type" value="Genomic_DNA"/>
</dbReference>
<evidence type="ECO:0000256" key="1">
    <source>
        <dbReference type="SAM" id="Phobius"/>
    </source>
</evidence>
<protein>
    <submittedName>
        <fullName evidence="2">Oligosaccharide flippase family protein</fullName>
    </submittedName>
</protein>
<sequence>MLERVSLSLSGIFVSIYVARYLGPAQFGALNYLLATIAIVVPLVQLGADSIIFNRVARRRPSGIRLMLASIRLRRWLFGGDAADTDMELFQPIARQPTDDVVAACQRLFLDSGRVQDLLRCPPAVETQYADQQLALLLSIGLRLALVSAALPLVWFAVPSSSAAPYLTGASGYSVGKLRPRRGLRRAEPSAMAVICSRWACRWPSPACR</sequence>
<comment type="caution">
    <text evidence="2">The sequence shown here is derived from an EMBL/GenBank/DDBJ whole genome shotgun (WGS) entry which is preliminary data.</text>
</comment>
<dbReference type="AlphaFoldDB" id="A0A939NPH4"/>
<gene>
    <name evidence="2" type="ORF">J4732_17660</name>
</gene>
<organism evidence="2">
    <name type="scientific">Serratia marcescens</name>
    <dbReference type="NCBI Taxonomy" id="615"/>
    <lineage>
        <taxon>Bacteria</taxon>
        <taxon>Pseudomonadati</taxon>
        <taxon>Pseudomonadota</taxon>
        <taxon>Gammaproteobacteria</taxon>
        <taxon>Enterobacterales</taxon>
        <taxon>Yersiniaceae</taxon>
        <taxon>Serratia</taxon>
    </lineage>
</organism>
<name>A0A939NPH4_SERMA</name>
<keyword evidence="1" id="KW-1133">Transmembrane helix</keyword>
<proteinExistence type="predicted"/>
<feature type="transmembrane region" description="Helical" evidence="1">
    <location>
        <begin position="134"/>
        <end position="158"/>
    </location>
</feature>
<feature type="transmembrane region" description="Helical" evidence="1">
    <location>
        <begin position="7"/>
        <end position="23"/>
    </location>
</feature>
<keyword evidence="1" id="KW-0812">Transmembrane</keyword>
<reference evidence="2" key="1">
    <citation type="submission" date="2021-03" db="EMBL/GenBank/DDBJ databases">
        <title>Molecular epidemiology and mechanisms of colistin and carbapenem resistance in Enterobacteriaceae from clinical isolates, the environment and porcine samples in Pretoria, South Africa.</title>
        <authorList>
            <person name="Bogoshi D."/>
            <person name="Mbelle N.M."/>
            <person name="Naidoo V."/>
            <person name="Osei Sekyere J."/>
        </authorList>
    </citation>
    <scope>NUCLEOTIDE SEQUENCE</scope>
    <source>
        <strain evidence="2">C080</strain>
    </source>
</reference>
<accession>A0A939NPH4</accession>
<evidence type="ECO:0000313" key="2">
    <source>
        <dbReference type="EMBL" id="MBO2007170.1"/>
    </source>
</evidence>
<keyword evidence="1" id="KW-0472">Membrane</keyword>
<feature type="transmembrane region" description="Helical" evidence="1">
    <location>
        <begin position="29"/>
        <end position="52"/>
    </location>
</feature>